<proteinExistence type="predicted"/>
<evidence type="ECO:0000313" key="3">
    <source>
        <dbReference type="Proteomes" id="UP001183615"/>
    </source>
</evidence>
<dbReference type="EMBL" id="JAVREV010000001">
    <property type="protein sequence ID" value="MDT0441557.1"/>
    <property type="molecule type" value="Genomic_DNA"/>
</dbReference>
<gene>
    <name evidence="2" type="ORF">RM779_02935</name>
</gene>
<dbReference type="InterPro" id="IPR016181">
    <property type="entry name" value="Acyl_CoA_acyltransferase"/>
</dbReference>
<name>A0ABU2RXT3_9ACTN</name>
<organism evidence="2 3">
    <name type="scientific">Streptomyces johnsoniae</name>
    <dbReference type="NCBI Taxonomy" id="3075532"/>
    <lineage>
        <taxon>Bacteria</taxon>
        <taxon>Bacillati</taxon>
        <taxon>Actinomycetota</taxon>
        <taxon>Actinomycetes</taxon>
        <taxon>Kitasatosporales</taxon>
        <taxon>Streptomycetaceae</taxon>
        <taxon>Streptomyces</taxon>
    </lineage>
</organism>
<dbReference type="InterPro" id="IPR000182">
    <property type="entry name" value="GNAT_dom"/>
</dbReference>
<dbReference type="Proteomes" id="UP001183615">
    <property type="component" value="Unassembled WGS sequence"/>
</dbReference>
<keyword evidence="3" id="KW-1185">Reference proteome</keyword>
<dbReference type="SUPFAM" id="SSF55729">
    <property type="entry name" value="Acyl-CoA N-acyltransferases (Nat)"/>
    <property type="match status" value="1"/>
</dbReference>
<evidence type="ECO:0000259" key="1">
    <source>
        <dbReference type="PROSITE" id="PS51186"/>
    </source>
</evidence>
<dbReference type="RefSeq" id="WP_311615411.1">
    <property type="nucleotide sequence ID" value="NZ_JAVREV010000001.1"/>
</dbReference>
<dbReference type="Gene3D" id="3.40.630.30">
    <property type="match status" value="1"/>
</dbReference>
<sequence length="177" mass="19849">MSTVFLRRLSRWQAETERTDIGDLYADAHRDAPGVRPLERDAFLRRFVDHDVQQTGFDMVVAGDPALVGCAYGFRADRDGRWWDTFTAVPTEIEELSAARQVFVVAALMVARHRRRAHLATRLHKELLSRNATGPAIALLQPGNTPARAAYQSWGWNKAGQLTPRDGGEAPLEAWAR</sequence>
<protein>
    <recommendedName>
        <fullName evidence="1">N-acetyltransferase domain-containing protein</fullName>
    </recommendedName>
</protein>
<comment type="caution">
    <text evidence="2">The sequence shown here is derived from an EMBL/GenBank/DDBJ whole genome shotgun (WGS) entry which is preliminary data.</text>
</comment>
<evidence type="ECO:0000313" key="2">
    <source>
        <dbReference type="EMBL" id="MDT0441557.1"/>
    </source>
</evidence>
<dbReference type="PROSITE" id="PS51186">
    <property type="entry name" value="GNAT"/>
    <property type="match status" value="1"/>
</dbReference>
<accession>A0ABU2RXT3</accession>
<reference evidence="3" key="1">
    <citation type="submission" date="2023-07" db="EMBL/GenBank/DDBJ databases">
        <title>30 novel species of actinomycetes from the DSMZ collection.</title>
        <authorList>
            <person name="Nouioui I."/>
        </authorList>
    </citation>
    <scope>NUCLEOTIDE SEQUENCE [LARGE SCALE GENOMIC DNA]</scope>
    <source>
        <strain evidence="3">DSM 41886</strain>
    </source>
</reference>
<feature type="domain" description="N-acetyltransferase" evidence="1">
    <location>
        <begin position="22"/>
        <end position="177"/>
    </location>
</feature>